<feature type="compositionally biased region" description="Polar residues" evidence="1">
    <location>
        <begin position="174"/>
        <end position="183"/>
    </location>
</feature>
<evidence type="ECO:0000313" key="2">
    <source>
        <dbReference type="EMBL" id="CAE7250954.1"/>
    </source>
</evidence>
<feature type="region of interest" description="Disordered" evidence="1">
    <location>
        <begin position="173"/>
        <end position="195"/>
    </location>
</feature>
<comment type="caution">
    <text evidence="2">The sequence shown here is derived from an EMBL/GenBank/DDBJ whole genome shotgun (WGS) entry which is preliminary data.</text>
</comment>
<name>A0A812M2H3_SYMPI</name>
<keyword evidence="3" id="KW-1185">Reference proteome</keyword>
<dbReference type="AlphaFoldDB" id="A0A812M2H3"/>
<protein>
    <submittedName>
        <fullName evidence="2">Uncharacterized protein</fullName>
    </submittedName>
</protein>
<accession>A0A812M2H3</accession>
<evidence type="ECO:0000313" key="3">
    <source>
        <dbReference type="Proteomes" id="UP000649617"/>
    </source>
</evidence>
<evidence type="ECO:0000256" key="1">
    <source>
        <dbReference type="SAM" id="MobiDB-lite"/>
    </source>
</evidence>
<proteinExistence type="predicted"/>
<dbReference type="Proteomes" id="UP000649617">
    <property type="component" value="Unassembled WGS sequence"/>
</dbReference>
<dbReference type="EMBL" id="CAJNIZ010006557">
    <property type="protein sequence ID" value="CAE7250954.1"/>
    <property type="molecule type" value="Genomic_DNA"/>
</dbReference>
<dbReference type="OrthoDB" id="10473137at2759"/>
<organism evidence="2 3">
    <name type="scientific">Symbiodinium pilosum</name>
    <name type="common">Dinoflagellate</name>
    <dbReference type="NCBI Taxonomy" id="2952"/>
    <lineage>
        <taxon>Eukaryota</taxon>
        <taxon>Sar</taxon>
        <taxon>Alveolata</taxon>
        <taxon>Dinophyceae</taxon>
        <taxon>Suessiales</taxon>
        <taxon>Symbiodiniaceae</taxon>
        <taxon>Symbiodinium</taxon>
    </lineage>
</organism>
<sequence>MFGNVRSPGMLGPVAHMGRKAVQCPDREIPSLIFSALSSTWPVRPHLTGLVSSTVVLLGSRLARAKVRRWQRQGQQTAQWQEEDLEKEGWRTLGTYQDVSDPENGKATIYWIGDAIRICHSNYGPVPVSDGKILKHKDDVYEVQIEGMRGRIDARGFRCGGYLNPLIASHELDSSTTDQSPPLISSADGVESGTSQVNPCVDDAAILASHNLAVILGTDAFDEDDYKSLLARGPSRRLVSEMKASLGDDYGGWASTDMEADTADGEGSRKRKRQQLRRLLFLPGAGRFYAKDAYKDWCRKQTPAGRRFPTVAELRRAEGYMSKRFRQMEGDAADCIRQVLLEGPMHLVSYVLKTHAFWAKANHARRLDEVARHLQDDRISLSATVKGKDEEKLEKPKRLMEKVEQERVRRLKEELRLRDKPFTHLQRINAWTVPGTTLEFRVLASQAAVREVAKKLKNCAATWIPDVVAQRSALVGLFDTQDGKSKILAMGELTCTPSNKKDVIVAKFGQRVRACNRTLTEKQEKWFIQAEPQLSAIWTKAIKSELQGVLRPSNTNPASVDELSNLAKLMAEMMLKRTTIAEDFDGLLRDPARMEWERLARIVMKAYVNNSPDAKSKFLILLSDLPFEKSKLIDALTPTLLSAARACDYKLVARIAVKLVAAGVSECDTAKLRDAALSDTRVTQAVLLSGLPFDLGCRHVQEVLKGMAPDPLKLQEHLLMYLPEMMSSVNFTTWQLALYGLPLGNIGQHLLWQTFRRQPDLSFVKCLAWRLLMLPLTSEELGQILKEAMGLEMPAKLAVLLSDLPFAVPSLVDVLTETLVSAALTQRHDVVASIVARLLQARVTTSDTTPILEAALQCDMRARLSILLTEIPFDIGSLVGALTQPLILFAQRAASERDGKASEVVRAIGTKLSASGITLDDADAIVRRLAGTRAQLEVLVSGLSFRASTVRGLLPGMSSSLVSSENWVLDWGLARQVEKMLISAGVTAVGTSVILERALHQECLDFVLNSTLPFEPKKLTWALSELYLQKLALREGADTLSELEEDADTLSAIENACRRAGANQVACFSCMLLLAVEKPLPHKSLIRGLVKRLNSMGITRKEADYLLENARPHLRPSFRQLDLPFSRAALKKTVRGPTATRGGRNRRASGQLNALGFEA</sequence>
<reference evidence="2" key="1">
    <citation type="submission" date="2021-02" db="EMBL/GenBank/DDBJ databases">
        <authorList>
            <person name="Dougan E. K."/>
            <person name="Rhodes N."/>
            <person name="Thang M."/>
            <person name="Chan C."/>
        </authorList>
    </citation>
    <scope>NUCLEOTIDE SEQUENCE</scope>
</reference>
<gene>
    <name evidence="2" type="ORF">SPIL2461_LOCUS4836</name>
</gene>